<proteinExistence type="predicted"/>
<feature type="transmembrane region" description="Helical" evidence="1">
    <location>
        <begin position="137"/>
        <end position="154"/>
    </location>
</feature>
<feature type="transmembrane region" description="Helical" evidence="1">
    <location>
        <begin position="443"/>
        <end position="460"/>
    </location>
</feature>
<feature type="transmembrane region" description="Helical" evidence="1">
    <location>
        <begin position="283"/>
        <end position="303"/>
    </location>
</feature>
<gene>
    <name evidence="2" type="ORF">UFOPK1392_00871</name>
    <name evidence="3" type="ORF">UFOPK3733_00454</name>
</gene>
<organism evidence="2">
    <name type="scientific">freshwater metagenome</name>
    <dbReference type="NCBI Taxonomy" id="449393"/>
    <lineage>
        <taxon>unclassified sequences</taxon>
        <taxon>metagenomes</taxon>
        <taxon>ecological metagenomes</taxon>
    </lineage>
</organism>
<evidence type="ECO:0000313" key="2">
    <source>
        <dbReference type="EMBL" id="CAB4323121.1"/>
    </source>
</evidence>
<dbReference type="AlphaFoldDB" id="A0A6J5YFF2"/>
<keyword evidence="1" id="KW-0812">Transmembrane</keyword>
<evidence type="ECO:0000313" key="3">
    <source>
        <dbReference type="EMBL" id="CAB4927303.1"/>
    </source>
</evidence>
<name>A0A6J5YFF2_9ZZZZ</name>
<feature type="transmembrane region" description="Helical" evidence="1">
    <location>
        <begin position="211"/>
        <end position="241"/>
    </location>
</feature>
<feature type="transmembrane region" description="Helical" evidence="1">
    <location>
        <begin position="386"/>
        <end position="405"/>
    </location>
</feature>
<sequence>MNRLRSAACVAALMLLALGLVIGHVHSYTEVSPVDELQHLDYLIRAGDGNLVGLGDLFTQQSLRLETCHRLDAEFDAKVPSCVTDPTIRLDPTAFQESGFNTAAIHPPTYYVIDGLLARGVAATLPVKDDPLTNGRVAGAVWLMAAVGAMWLLLRELGLNRVLTSALIAITISAPTVLLAAATINTDGTSLLCGALLIWAMVRWERGRLPLWVVLAASALCAGTKVTNLIGVAVVVLYLLIRCNWSALRSTSEINASATEHSSARRSLSTRLRVFGVTNKRRLLPVIWVSAVAVLVSGVWQVVAQSIATVAGADIPMTQRYTVTSFPMSQFIGSWRQTFDPLFGPYLPPFLRTDLVTLMSGLTAMLLVVLTIATMVRSPKGSRHRALACASLGAAAIAGPAIVLFNYGFQSVYVDIPFRYALVAVPGLVASAGMVLRSRWATVLTSGFAVACVVSVGIAFR</sequence>
<keyword evidence="1" id="KW-1133">Transmembrane helix</keyword>
<dbReference type="EMBL" id="CAEMXZ010000028">
    <property type="protein sequence ID" value="CAB4323121.1"/>
    <property type="molecule type" value="Genomic_DNA"/>
</dbReference>
<feature type="transmembrane region" description="Helical" evidence="1">
    <location>
        <begin position="355"/>
        <end position="374"/>
    </location>
</feature>
<keyword evidence="1" id="KW-0472">Membrane</keyword>
<dbReference type="EMBL" id="CAFBNC010000013">
    <property type="protein sequence ID" value="CAB4927303.1"/>
    <property type="molecule type" value="Genomic_DNA"/>
</dbReference>
<evidence type="ECO:0000256" key="1">
    <source>
        <dbReference type="SAM" id="Phobius"/>
    </source>
</evidence>
<feature type="transmembrane region" description="Helical" evidence="1">
    <location>
        <begin position="166"/>
        <end position="199"/>
    </location>
</feature>
<accession>A0A6J5YFF2</accession>
<protein>
    <submittedName>
        <fullName evidence="2">Unannotated protein</fullName>
    </submittedName>
</protein>
<reference evidence="2" key="1">
    <citation type="submission" date="2020-05" db="EMBL/GenBank/DDBJ databases">
        <authorList>
            <person name="Chiriac C."/>
            <person name="Salcher M."/>
            <person name="Ghai R."/>
            <person name="Kavagutti S V."/>
        </authorList>
    </citation>
    <scope>NUCLEOTIDE SEQUENCE</scope>
</reference>